<dbReference type="AlphaFoldDB" id="A0A420HZS9"/>
<feature type="compositionally biased region" description="Basic and acidic residues" evidence="1">
    <location>
        <begin position="208"/>
        <end position="217"/>
    </location>
</feature>
<feature type="compositionally biased region" description="Basic and acidic residues" evidence="1">
    <location>
        <begin position="229"/>
        <end position="239"/>
    </location>
</feature>
<feature type="chain" id="PRO_5019339872" evidence="2">
    <location>
        <begin position="20"/>
        <end position="239"/>
    </location>
</feature>
<organism evidence="3 4">
    <name type="scientific">Golovinomyces cichoracearum</name>
    <dbReference type="NCBI Taxonomy" id="62708"/>
    <lineage>
        <taxon>Eukaryota</taxon>
        <taxon>Fungi</taxon>
        <taxon>Dikarya</taxon>
        <taxon>Ascomycota</taxon>
        <taxon>Pezizomycotina</taxon>
        <taxon>Leotiomycetes</taxon>
        <taxon>Erysiphales</taxon>
        <taxon>Erysiphaceae</taxon>
        <taxon>Golovinomyces</taxon>
    </lineage>
</organism>
<feature type="region of interest" description="Disordered" evidence="1">
    <location>
        <begin position="168"/>
        <end position="239"/>
    </location>
</feature>
<keyword evidence="2" id="KW-0732">Signal</keyword>
<evidence type="ECO:0000256" key="2">
    <source>
        <dbReference type="SAM" id="SignalP"/>
    </source>
</evidence>
<evidence type="ECO:0000256" key="1">
    <source>
        <dbReference type="SAM" id="MobiDB-lite"/>
    </source>
</evidence>
<protein>
    <submittedName>
        <fullName evidence="3">Putative ppe family protein</fullName>
    </submittedName>
</protein>
<accession>A0A420HZS9</accession>
<evidence type="ECO:0000313" key="3">
    <source>
        <dbReference type="EMBL" id="RKF62923.1"/>
    </source>
</evidence>
<dbReference type="OrthoDB" id="2118427at2759"/>
<dbReference type="EMBL" id="MCBR01014344">
    <property type="protein sequence ID" value="RKF62923.1"/>
    <property type="molecule type" value="Genomic_DNA"/>
</dbReference>
<feature type="compositionally biased region" description="Low complexity" evidence="1">
    <location>
        <begin position="183"/>
        <end position="194"/>
    </location>
</feature>
<reference evidence="3 4" key="1">
    <citation type="journal article" date="2018" name="BMC Genomics">
        <title>Comparative genome analyses reveal sequence features reflecting distinct modes of host-adaptation between dicot and monocot powdery mildew.</title>
        <authorList>
            <person name="Wu Y."/>
            <person name="Ma X."/>
            <person name="Pan Z."/>
            <person name="Kale S.D."/>
            <person name="Song Y."/>
            <person name="King H."/>
            <person name="Zhang Q."/>
            <person name="Presley C."/>
            <person name="Deng X."/>
            <person name="Wei C.I."/>
            <person name="Xiao S."/>
        </authorList>
    </citation>
    <scope>NUCLEOTIDE SEQUENCE [LARGE SCALE GENOMIC DNA]</scope>
    <source>
        <strain evidence="3">UCSC1</strain>
    </source>
</reference>
<feature type="compositionally biased region" description="Basic and acidic residues" evidence="1">
    <location>
        <begin position="173"/>
        <end position="182"/>
    </location>
</feature>
<name>A0A420HZS9_9PEZI</name>
<feature type="signal peptide" evidence="2">
    <location>
        <begin position="1"/>
        <end position="19"/>
    </location>
</feature>
<feature type="compositionally biased region" description="Polar residues" evidence="1">
    <location>
        <begin position="218"/>
        <end position="228"/>
    </location>
</feature>
<sequence length="239" mass="25735">MQFFNFLFLIACISHLTIAHPLSLQDRQFRRPSSKSVSQAADNFARDAGIVSNALNTLPAMTDKKQIQSTAQKAFEAETDEDDQRSVLAAAAGFSGLGPDGKIKKFTPTVLKSLKEMARIGTPTSVQKNVPIIEEVRNPNILPSITQLSNAAMSLSGLEKNAKVFKNTTGSSKFKDGDDDKNGSSSTKNNSSSNNEEDDSSSKNSTSAKDKEDDSRNTNHVAGDNNTDAGRDSNDNDSN</sequence>
<gene>
    <name evidence="3" type="ORF">GcC1_143008</name>
</gene>
<evidence type="ECO:0000313" key="4">
    <source>
        <dbReference type="Proteomes" id="UP000285405"/>
    </source>
</evidence>
<proteinExistence type="predicted"/>
<comment type="caution">
    <text evidence="3">The sequence shown here is derived from an EMBL/GenBank/DDBJ whole genome shotgun (WGS) entry which is preliminary data.</text>
</comment>
<dbReference type="Proteomes" id="UP000285405">
    <property type="component" value="Unassembled WGS sequence"/>
</dbReference>